<proteinExistence type="predicted"/>
<evidence type="ECO:0000256" key="2">
    <source>
        <dbReference type="SAM" id="Phobius"/>
    </source>
</evidence>
<dbReference type="Proteomes" id="UP000886860">
    <property type="component" value="Unassembled WGS sequence"/>
</dbReference>
<keyword evidence="3" id="KW-0732">Signal</keyword>
<reference evidence="5" key="1">
    <citation type="submission" date="2020-10" db="EMBL/GenBank/DDBJ databases">
        <authorList>
            <person name="Gilroy R."/>
        </authorList>
    </citation>
    <scope>NUCLEOTIDE SEQUENCE</scope>
    <source>
        <strain evidence="5">CHK123-3438</strain>
    </source>
</reference>
<name>A0A9D1KGZ9_9FIRM</name>
<dbReference type="Pfam" id="PF24547">
    <property type="entry name" value="DUF7601"/>
    <property type="match status" value="1"/>
</dbReference>
<sequence length="377" mass="41056">MKRNKLAKKLTAALLTGAMVMSMGGMTAFADTPKEIENITLTKTVTTDGKTFAPNTEFKFTISEGEGGNMQIDGKNQSVEPGRPGLFTISSSVPSGQERNDLKFAPDTTQDPKGSYNRELIYDVNDPSEVGISKPGIYHYTIMETNDGYEGITYDDKERNIFVYVNSKVDENNTPTGELYVSAIICEKDGGYEGLDQGSSKTGLTFTNDYGETNDKVHSLKVTKHIRGNQASAGDKFTFEVTVAGTSGEAYWVIYNEGLDTEEKQSVVSGQTVTFKNVQADGIIMIYGLTSGDTYTVEETDNAGYTKTFVKEVGSETEKEAGNISGTIETNSAAEFINEKKADTPTGIAMTFAPYAVMVAFAGVFAVMFLRKKREDF</sequence>
<evidence type="ECO:0000259" key="4">
    <source>
        <dbReference type="Pfam" id="PF24547"/>
    </source>
</evidence>
<reference evidence="5" key="2">
    <citation type="journal article" date="2021" name="PeerJ">
        <title>Extensive microbial diversity within the chicken gut microbiome revealed by metagenomics and culture.</title>
        <authorList>
            <person name="Gilroy R."/>
            <person name="Ravi A."/>
            <person name="Getino M."/>
            <person name="Pursley I."/>
            <person name="Horton D.L."/>
            <person name="Alikhan N.F."/>
            <person name="Baker D."/>
            <person name="Gharbi K."/>
            <person name="Hall N."/>
            <person name="Watson M."/>
            <person name="Adriaenssens E.M."/>
            <person name="Foster-Nyarko E."/>
            <person name="Jarju S."/>
            <person name="Secka A."/>
            <person name="Antonio M."/>
            <person name="Oren A."/>
            <person name="Chaudhuri R.R."/>
            <person name="La Ragione R."/>
            <person name="Hildebrand F."/>
            <person name="Pallen M.J."/>
        </authorList>
    </citation>
    <scope>NUCLEOTIDE SEQUENCE</scope>
    <source>
        <strain evidence="5">CHK123-3438</strain>
    </source>
</reference>
<evidence type="ECO:0000313" key="5">
    <source>
        <dbReference type="EMBL" id="HIT42102.1"/>
    </source>
</evidence>
<accession>A0A9D1KGZ9</accession>
<dbReference type="Gene3D" id="2.60.40.1140">
    <property type="entry name" value="Collagen-binding surface protein Cna, B-type domain"/>
    <property type="match status" value="1"/>
</dbReference>
<feature type="domain" description="DUF7601" evidence="4">
    <location>
        <begin position="218"/>
        <end position="340"/>
    </location>
</feature>
<comment type="caution">
    <text evidence="5">The sequence shown here is derived from an EMBL/GenBank/DDBJ whole genome shotgun (WGS) entry which is preliminary data.</text>
</comment>
<evidence type="ECO:0000313" key="6">
    <source>
        <dbReference type="Proteomes" id="UP000886860"/>
    </source>
</evidence>
<evidence type="ECO:0000256" key="3">
    <source>
        <dbReference type="SAM" id="SignalP"/>
    </source>
</evidence>
<dbReference type="Gene3D" id="2.60.40.3050">
    <property type="match status" value="1"/>
</dbReference>
<feature type="chain" id="PRO_5038963696" description="DUF7601 domain-containing protein" evidence="3">
    <location>
        <begin position="31"/>
        <end position="377"/>
    </location>
</feature>
<dbReference type="InterPro" id="IPR055382">
    <property type="entry name" value="DUF7601"/>
</dbReference>
<dbReference type="EMBL" id="DVKS01000146">
    <property type="protein sequence ID" value="HIT42102.1"/>
    <property type="molecule type" value="Genomic_DNA"/>
</dbReference>
<feature type="signal peptide" evidence="3">
    <location>
        <begin position="1"/>
        <end position="30"/>
    </location>
</feature>
<organism evidence="5 6">
    <name type="scientific">Candidatus Caccovicinus merdipullorum</name>
    <dbReference type="NCBI Taxonomy" id="2840724"/>
    <lineage>
        <taxon>Bacteria</taxon>
        <taxon>Bacillati</taxon>
        <taxon>Bacillota</taxon>
        <taxon>Clostridia</taxon>
        <taxon>Eubacteriales</taxon>
        <taxon>Candidatus Caccovicinus</taxon>
    </lineage>
</organism>
<protein>
    <recommendedName>
        <fullName evidence="4">DUF7601 domain-containing protein</fullName>
    </recommendedName>
</protein>
<keyword evidence="2" id="KW-1133">Transmembrane helix</keyword>
<dbReference type="AlphaFoldDB" id="A0A9D1KGZ9"/>
<feature type="transmembrane region" description="Helical" evidence="2">
    <location>
        <begin position="352"/>
        <end position="370"/>
    </location>
</feature>
<keyword evidence="2" id="KW-0472">Membrane</keyword>
<gene>
    <name evidence="5" type="ORF">IAB60_08420</name>
</gene>
<evidence type="ECO:0000256" key="1">
    <source>
        <dbReference type="SAM" id="MobiDB-lite"/>
    </source>
</evidence>
<dbReference type="InterPro" id="IPR038174">
    <property type="entry name" value="Strep_pil_link_sf"/>
</dbReference>
<feature type="region of interest" description="Disordered" evidence="1">
    <location>
        <begin position="90"/>
        <end position="115"/>
    </location>
</feature>
<keyword evidence="2" id="KW-0812">Transmembrane</keyword>